<dbReference type="OrthoDB" id="10264848at2759"/>
<name>A0A9W8I185_9FUNG</name>
<dbReference type="InterPro" id="IPR037191">
    <property type="entry name" value="VPS9_dom_sf"/>
</dbReference>
<dbReference type="PROSITE" id="PS51205">
    <property type="entry name" value="VPS9"/>
    <property type="match status" value="1"/>
</dbReference>
<evidence type="ECO:0000259" key="2">
    <source>
        <dbReference type="PROSITE" id="PS51205"/>
    </source>
</evidence>
<dbReference type="Gene3D" id="1.20.1050.80">
    <property type="entry name" value="VPS9 domain"/>
    <property type="match status" value="1"/>
</dbReference>
<gene>
    <name evidence="3" type="ORF">IWW36_005681</name>
</gene>
<sequence>MQVLNDRLKRASQAESHEENHQSELSADSILPLLIFAVVKSNPKRFISNLRFIQRFRTQSLLASEFDYCMTNTQAVASFVASVDARKLGLSAQVSSGALERVLPPALSAMRNLLVNNVVSSVGIDVMQGVAGGGKKVAVNVYDATLGRLIDSSTQLISKASSQRMLEDRELEQGYSGKSYMNDDQSRVISGVRDVLDSASRQLSYEIKGHLPRRSPASLQSKPQIVDKFVNAQVDDLKISDITQLLASYKELAHYINRL</sequence>
<dbReference type="PANTHER" id="PTHR23101">
    <property type="entry name" value="RAB GDP/GTP EXCHANGE FACTOR"/>
    <property type="match status" value="1"/>
</dbReference>
<dbReference type="GO" id="GO:0016192">
    <property type="term" value="P:vesicle-mediated transport"/>
    <property type="evidence" value="ECO:0007669"/>
    <property type="project" value="InterPro"/>
</dbReference>
<feature type="region of interest" description="Disordered" evidence="1">
    <location>
        <begin position="1"/>
        <end position="23"/>
    </location>
</feature>
<dbReference type="GO" id="GO:0005829">
    <property type="term" value="C:cytosol"/>
    <property type="evidence" value="ECO:0007669"/>
    <property type="project" value="TreeGrafter"/>
</dbReference>
<dbReference type="Proteomes" id="UP001139887">
    <property type="component" value="Unassembled WGS sequence"/>
</dbReference>
<dbReference type="InterPro" id="IPR045046">
    <property type="entry name" value="Vps9-like"/>
</dbReference>
<dbReference type="EMBL" id="JANBUW010001537">
    <property type="protein sequence ID" value="KAJ2843067.1"/>
    <property type="molecule type" value="Genomic_DNA"/>
</dbReference>
<dbReference type="Pfam" id="PF02204">
    <property type="entry name" value="VPS9"/>
    <property type="match status" value="1"/>
</dbReference>
<reference evidence="3" key="1">
    <citation type="submission" date="2022-07" db="EMBL/GenBank/DDBJ databases">
        <title>Phylogenomic reconstructions and comparative analyses of Kickxellomycotina fungi.</title>
        <authorList>
            <person name="Reynolds N.K."/>
            <person name="Stajich J.E."/>
            <person name="Barry K."/>
            <person name="Grigoriev I.V."/>
            <person name="Crous P."/>
            <person name="Smith M.E."/>
        </authorList>
    </citation>
    <scope>NUCLEOTIDE SEQUENCE</scope>
    <source>
        <strain evidence="3">NRRL 1566</strain>
    </source>
</reference>
<evidence type="ECO:0000313" key="4">
    <source>
        <dbReference type="Proteomes" id="UP001139887"/>
    </source>
</evidence>
<dbReference type="InterPro" id="IPR003123">
    <property type="entry name" value="VPS9"/>
</dbReference>
<accession>A0A9W8I185</accession>
<dbReference type="SUPFAM" id="SSF109993">
    <property type="entry name" value="VPS9 domain"/>
    <property type="match status" value="1"/>
</dbReference>
<evidence type="ECO:0000256" key="1">
    <source>
        <dbReference type="SAM" id="MobiDB-lite"/>
    </source>
</evidence>
<proteinExistence type="predicted"/>
<feature type="domain" description="VPS9" evidence="2">
    <location>
        <begin position="1"/>
        <end position="89"/>
    </location>
</feature>
<dbReference type="GO" id="GO:0031267">
    <property type="term" value="F:small GTPase binding"/>
    <property type="evidence" value="ECO:0007669"/>
    <property type="project" value="TreeGrafter"/>
</dbReference>
<dbReference type="PANTHER" id="PTHR23101:SF25">
    <property type="entry name" value="GTPASE-ACTIVATING PROTEIN AND VPS9 DOMAIN-CONTAINING PROTEIN 1"/>
    <property type="match status" value="1"/>
</dbReference>
<protein>
    <recommendedName>
        <fullName evidence="2">VPS9 domain-containing protein</fullName>
    </recommendedName>
</protein>
<organism evidence="3 4">
    <name type="scientific">Coemansia brasiliensis</name>
    <dbReference type="NCBI Taxonomy" id="2650707"/>
    <lineage>
        <taxon>Eukaryota</taxon>
        <taxon>Fungi</taxon>
        <taxon>Fungi incertae sedis</taxon>
        <taxon>Zoopagomycota</taxon>
        <taxon>Kickxellomycotina</taxon>
        <taxon>Kickxellomycetes</taxon>
        <taxon>Kickxellales</taxon>
        <taxon>Kickxellaceae</taxon>
        <taxon>Coemansia</taxon>
    </lineage>
</organism>
<comment type="caution">
    <text evidence="3">The sequence shown here is derived from an EMBL/GenBank/DDBJ whole genome shotgun (WGS) entry which is preliminary data.</text>
</comment>
<dbReference type="AlphaFoldDB" id="A0A9W8I185"/>
<evidence type="ECO:0000313" key="3">
    <source>
        <dbReference type="EMBL" id="KAJ2843067.1"/>
    </source>
</evidence>
<dbReference type="GO" id="GO:0005085">
    <property type="term" value="F:guanyl-nucleotide exchange factor activity"/>
    <property type="evidence" value="ECO:0007669"/>
    <property type="project" value="InterPro"/>
</dbReference>
<keyword evidence="4" id="KW-1185">Reference proteome</keyword>
<dbReference type="GO" id="GO:0030139">
    <property type="term" value="C:endocytic vesicle"/>
    <property type="evidence" value="ECO:0007669"/>
    <property type="project" value="TreeGrafter"/>
</dbReference>